<gene>
    <name evidence="6" type="ORF">JOC86_001052</name>
</gene>
<keyword evidence="1" id="KW-0805">Transcription regulation</keyword>
<dbReference type="RefSeq" id="WP_205168660.1">
    <property type="nucleotide sequence ID" value="NZ_JAFBDZ010000001.1"/>
</dbReference>
<keyword evidence="4" id="KW-1133">Transmembrane helix</keyword>
<dbReference type="Gene3D" id="3.30.450.20">
    <property type="entry name" value="PAS domain"/>
    <property type="match status" value="1"/>
</dbReference>
<proteinExistence type="predicted"/>
<organism evidence="6 7">
    <name type="scientific">Rossellomorea pakistanensis</name>
    <dbReference type="NCBI Taxonomy" id="992288"/>
    <lineage>
        <taxon>Bacteria</taxon>
        <taxon>Bacillati</taxon>
        <taxon>Bacillota</taxon>
        <taxon>Bacilli</taxon>
        <taxon>Bacillales</taxon>
        <taxon>Bacillaceae</taxon>
        <taxon>Rossellomorea</taxon>
    </lineage>
</organism>
<dbReference type="SMART" id="SM00342">
    <property type="entry name" value="HTH_ARAC"/>
    <property type="match status" value="1"/>
</dbReference>
<keyword evidence="2" id="KW-0238">DNA-binding</keyword>
<feature type="transmembrane region" description="Helical" evidence="4">
    <location>
        <begin position="12"/>
        <end position="35"/>
    </location>
</feature>
<dbReference type="PANTHER" id="PTHR43280">
    <property type="entry name" value="ARAC-FAMILY TRANSCRIPTIONAL REGULATOR"/>
    <property type="match status" value="1"/>
</dbReference>
<keyword evidence="7" id="KW-1185">Reference proteome</keyword>
<evidence type="ECO:0000256" key="4">
    <source>
        <dbReference type="SAM" id="Phobius"/>
    </source>
</evidence>
<dbReference type="EMBL" id="JAFBDZ010000001">
    <property type="protein sequence ID" value="MBM7584515.1"/>
    <property type="molecule type" value="Genomic_DNA"/>
</dbReference>
<evidence type="ECO:0000259" key="5">
    <source>
        <dbReference type="PROSITE" id="PS01124"/>
    </source>
</evidence>
<evidence type="ECO:0000313" key="7">
    <source>
        <dbReference type="Proteomes" id="UP001646157"/>
    </source>
</evidence>
<protein>
    <submittedName>
        <fullName evidence="6">AraC-like DNA-binding protein</fullName>
    </submittedName>
</protein>
<sequence>MFGLHKIHSKLLYKYMLSYLLMFFIPLVFMSVIIYQNSVVSLREGIEQSNIDKLNQVKNLTDDRMEELEKLAVRISYDHRLSPYMVNDGFYGKEAIEELNKYKANSSIIKELFLYYHGDTKIYSSNGSYSFKTFEQTYRFDQSEKKKISKALESNLPIVFPAESVTVKNNEKERLITYLHPTSRNTATPYGAVIYLIEESAITGSIKDILGDFQGNAYIFDENKNILTSNLNSIGKTDIKKLEKIDKSGVSSVNHKGNEYSVVSVKSEISGWTFVTVMPTDQFFSKVINLQKFLTLLLISIVLTGSGAAILLARNQYRPIHNLLDFITKNNHRVYDINNSNELETIQVTVAKVLKDHESLSEKMDIQAPFVRDQYLMRMLNGHLTDDNEINSLLDSLGIVMKSDQYFVVLVSFNKEFPQKREEIIRFLSFLTFNEATSYGVEVGYKDAIALIISIDQSVENSVGPRKIVPEIKCLLEKNFKFEPIISVGNLYYEKSKINRSFIEALAALENRFMNDRDSITYFEDISSRPERTIGYPKEEQIKFVQSLKQGDQIVAIETIKYMFESVANKELSVQMIKCLCFDIINTVLKVAVEIGLDDQTQDINRVVEFNSIGDLEKNLYPIIIDICNEVERRNENNNSKLCNEIISHINDNFSNYDLSLENIAQKFKLSTSYLSRFLKEQTGVTFTQYVWHLRIEEVKRLLAETDETIKNIVLKAGYIDVANFTRKFKKTEGVTPGQYRNLYASRNNQTQPNLENDKHFRG</sequence>
<accession>A0ABS2N9K5</accession>
<dbReference type="PROSITE" id="PS01124">
    <property type="entry name" value="HTH_ARAC_FAMILY_2"/>
    <property type="match status" value="1"/>
</dbReference>
<evidence type="ECO:0000256" key="3">
    <source>
        <dbReference type="ARBA" id="ARBA00023163"/>
    </source>
</evidence>
<name>A0ABS2N9K5_9BACI</name>
<dbReference type="InterPro" id="IPR018060">
    <property type="entry name" value="HTH_AraC"/>
</dbReference>
<comment type="caution">
    <text evidence="6">The sequence shown here is derived from an EMBL/GenBank/DDBJ whole genome shotgun (WGS) entry which is preliminary data.</text>
</comment>
<dbReference type="SUPFAM" id="SSF46689">
    <property type="entry name" value="Homeodomain-like"/>
    <property type="match status" value="1"/>
</dbReference>
<dbReference type="Gene3D" id="1.10.10.60">
    <property type="entry name" value="Homeodomain-like"/>
    <property type="match status" value="2"/>
</dbReference>
<dbReference type="Pfam" id="PF12833">
    <property type="entry name" value="HTH_18"/>
    <property type="match status" value="1"/>
</dbReference>
<keyword evidence="3" id="KW-0804">Transcription</keyword>
<evidence type="ECO:0000256" key="2">
    <source>
        <dbReference type="ARBA" id="ARBA00023125"/>
    </source>
</evidence>
<dbReference type="InterPro" id="IPR009057">
    <property type="entry name" value="Homeodomain-like_sf"/>
</dbReference>
<feature type="domain" description="HTH araC/xylS-type" evidence="5">
    <location>
        <begin position="644"/>
        <end position="743"/>
    </location>
</feature>
<feature type="transmembrane region" description="Helical" evidence="4">
    <location>
        <begin position="293"/>
        <end position="313"/>
    </location>
</feature>
<keyword evidence="4" id="KW-0812">Transmembrane</keyword>
<dbReference type="Proteomes" id="UP001646157">
    <property type="component" value="Unassembled WGS sequence"/>
</dbReference>
<dbReference type="PANTHER" id="PTHR43280:SF2">
    <property type="entry name" value="HTH-TYPE TRANSCRIPTIONAL REGULATOR EXSA"/>
    <property type="match status" value="1"/>
</dbReference>
<evidence type="ECO:0000313" key="6">
    <source>
        <dbReference type="EMBL" id="MBM7584515.1"/>
    </source>
</evidence>
<reference evidence="6 7" key="1">
    <citation type="submission" date="2021-01" db="EMBL/GenBank/DDBJ databases">
        <title>Genomic Encyclopedia of Type Strains, Phase IV (KMG-IV): sequencing the most valuable type-strain genomes for metagenomic binning, comparative biology and taxonomic classification.</title>
        <authorList>
            <person name="Goeker M."/>
        </authorList>
    </citation>
    <scope>NUCLEOTIDE SEQUENCE [LARGE SCALE GENOMIC DNA]</scope>
    <source>
        <strain evidence="6 7">DSM 24834</strain>
    </source>
</reference>
<evidence type="ECO:0000256" key="1">
    <source>
        <dbReference type="ARBA" id="ARBA00023015"/>
    </source>
</evidence>
<keyword evidence="4" id="KW-0472">Membrane</keyword>